<accession>A0A9P5ZX15</accession>
<dbReference type="AlphaFoldDB" id="A0A9P5ZX15"/>
<keyword evidence="2" id="KW-1185">Reference proteome</keyword>
<name>A0A9P5ZX15_PLEER</name>
<evidence type="ECO:0000313" key="2">
    <source>
        <dbReference type="Proteomes" id="UP000807025"/>
    </source>
</evidence>
<dbReference type="Proteomes" id="UP000807025">
    <property type="component" value="Unassembled WGS sequence"/>
</dbReference>
<dbReference type="OrthoDB" id="3264871at2759"/>
<evidence type="ECO:0000313" key="1">
    <source>
        <dbReference type="EMBL" id="KAF9495485.1"/>
    </source>
</evidence>
<proteinExistence type="predicted"/>
<dbReference type="EMBL" id="MU154561">
    <property type="protein sequence ID" value="KAF9495485.1"/>
    <property type="molecule type" value="Genomic_DNA"/>
</dbReference>
<gene>
    <name evidence="1" type="ORF">BDN71DRAFT_1391303</name>
</gene>
<organism evidence="1 2">
    <name type="scientific">Pleurotus eryngii</name>
    <name type="common">Boletus of the steppes</name>
    <dbReference type="NCBI Taxonomy" id="5323"/>
    <lineage>
        <taxon>Eukaryota</taxon>
        <taxon>Fungi</taxon>
        <taxon>Dikarya</taxon>
        <taxon>Basidiomycota</taxon>
        <taxon>Agaricomycotina</taxon>
        <taxon>Agaricomycetes</taxon>
        <taxon>Agaricomycetidae</taxon>
        <taxon>Agaricales</taxon>
        <taxon>Pleurotineae</taxon>
        <taxon>Pleurotaceae</taxon>
        <taxon>Pleurotus</taxon>
    </lineage>
</organism>
<comment type="caution">
    <text evidence="1">The sequence shown here is derived from an EMBL/GenBank/DDBJ whole genome shotgun (WGS) entry which is preliminary data.</text>
</comment>
<feature type="non-terminal residue" evidence="1">
    <location>
        <position position="1"/>
    </location>
</feature>
<protein>
    <submittedName>
        <fullName evidence="1">Uncharacterized protein</fullName>
    </submittedName>
</protein>
<sequence length="63" mass="7328">GRGRWTMPLHVLKDKTVMKKITLLGAKMVEEIASTNEHTDDRNPQTIFKKFKDQVITMVWDKA</sequence>
<reference evidence="1" key="1">
    <citation type="submission" date="2020-11" db="EMBL/GenBank/DDBJ databases">
        <authorList>
            <consortium name="DOE Joint Genome Institute"/>
            <person name="Ahrendt S."/>
            <person name="Riley R."/>
            <person name="Andreopoulos W."/>
            <person name="Labutti K."/>
            <person name="Pangilinan J."/>
            <person name="Ruiz-Duenas F.J."/>
            <person name="Barrasa J.M."/>
            <person name="Sanchez-Garcia M."/>
            <person name="Camarero S."/>
            <person name="Miyauchi S."/>
            <person name="Serrano A."/>
            <person name="Linde D."/>
            <person name="Babiker R."/>
            <person name="Drula E."/>
            <person name="Ayuso-Fernandez I."/>
            <person name="Pacheco R."/>
            <person name="Padilla G."/>
            <person name="Ferreira P."/>
            <person name="Barriuso J."/>
            <person name="Kellner H."/>
            <person name="Castanera R."/>
            <person name="Alfaro M."/>
            <person name="Ramirez L."/>
            <person name="Pisabarro A.G."/>
            <person name="Kuo A."/>
            <person name="Tritt A."/>
            <person name="Lipzen A."/>
            <person name="He G."/>
            <person name="Yan M."/>
            <person name="Ng V."/>
            <person name="Cullen D."/>
            <person name="Martin F."/>
            <person name="Rosso M.-N."/>
            <person name="Henrissat B."/>
            <person name="Hibbett D."/>
            <person name="Martinez A.T."/>
            <person name="Grigoriev I.V."/>
        </authorList>
    </citation>
    <scope>NUCLEOTIDE SEQUENCE</scope>
    <source>
        <strain evidence="1">ATCC 90797</strain>
    </source>
</reference>